<evidence type="ECO:0000313" key="2">
    <source>
        <dbReference type="Proteomes" id="UP000746595"/>
    </source>
</evidence>
<name>A0ABX1G227_9MICC</name>
<dbReference type="RefSeq" id="WP_168150580.1">
    <property type="nucleotide sequence ID" value="NZ_JAAWVT010000001.1"/>
</dbReference>
<accession>A0ABX1G227</accession>
<organism evidence="1 2">
    <name type="scientific">Paeniglutamicibacter terrestris</name>
    <dbReference type="NCBI Taxonomy" id="2723403"/>
    <lineage>
        <taxon>Bacteria</taxon>
        <taxon>Bacillati</taxon>
        <taxon>Actinomycetota</taxon>
        <taxon>Actinomycetes</taxon>
        <taxon>Micrococcales</taxon>
        <taxon>Micrococcaceae</taxon>
        <taxon>Paeniglutamicibacter</taxon>
    </lineage>
</organism>
<dbReference type="PROSITE" id="PS51318">
    <property type="entry name" value="TAT"/>
    <property type="match status" value="1"/>
</dbReference>
<dbReference type="EMBL" id="JAAWVT010000001">
    <property type="protein sequence ID" value="NKG19661.1"/>
    <property type="molecule type" value="Genomic_DNA"/>
</dbReference>
<comment type="caution">
    <text evidence="1">The sequence shown here is derived from an EMBL/GenBank/DDBJ whole genome shotgun (WGS) entry which is preliminary data.</text>
</comment>
<evidence type="ECO:0008006" key="3">
    <source>
        <dbReference type="Google" id="ProtNLM"/>
    </source>
</evidence>
<dbReference type="Proteomes" id="UP000746595">
    <property type="component" value="Unassembled WGS sequence"/>
</dbReference>
<dbReference type="InterPro" id="IPR006311">
    <property type="entry name" value="TAT_signal"/>
</dbReference>
<protein>
    <recommendedName>
        <fullName evidence="3">DUF3179 domain-containing protein</fullName>
    </recommendedName>
</protein>
<evidence type="ECO:0000313" key="1">
    <source>
        <dbReference type="EMBL" id="NKG19661.1"/>
    </source>
</evidence>
<keyword evidence="2" id="KW-1185">Reference proteome</keyword>
<gene>
    <name evidence="1" type="ORF">HED64_02920</name>
</gene>
<proteinExistence type="predicted"/>
<reference evidence="1 2" key="1">
    <citation type="submission" date="2020-04" db="EMBL/GenBank/DDBJ databases">
        <title>Paeniglutamicibacter sp. ANT13_2, a novel actinomycete isolated from sediment in Antarctica.</title>
        <authorList>
            <person name="Sakdapetsiri C."/>
            <person name="Pinyakong O."/>
        </authorList>
    </citation>
    <scope>NUCLEOTIDE SEQUENCE [LARGE SCALE GENOMIC DNA]</scope>
    <source>
        <strain evidence="1 2">ANT13_2</strain>
    </source>
</reference>
<sequence>MRNAPKLSTLSTHPPFRRRLLLAIGAVASALLIGGTGITPAFTAPGAAPAVAVAPRTSINTSDWQTFDKSGIAFEYPADWAIVPYTCDGCEVDDPPLPENEYSAWNIVDQNGVLVANVFPNFVGDTDGNMGIYSRTDLDTAVVQGIDYEPTSLVFEHVRIDYSQGEPTVTERKAQQATLMLSSDANLATRDQNPFLVYFHPRAEVATWIQTTPEFMETGGMDKNHVSKGKAKQFMKTESYQRMKTVLLSVRASSF</sequence>